<evidence type="ECO:0000313" key="1">
    <source>
        <dbReference type="EMBL" id="KAJ8625521.1"/>
    </source>
</evidence>
<organism evidence="1 2">
    <name type="scientific">Persea americana</name>
    <name type="common">Avocado</name>
    <dbReference type="NCBI Taxonomy" id="3435"/>
    <lineage>
        <taxon>Eukaryota</taxon>
        <taxon>Viridiplantae</taxon>
        <taxon>Streptophyta</taxon>
        <taxon>Embryophyta</taxon>
        <taxon>Tracheophyta</taxon>
        <taxon>Spermatophyta</taxon>
        <taxon>Magnoliopsida</taxon>
        <taxon>Magnoliidae</taxon>
        <taxon>Laurales</taxon>
        <taxon>Lauraceae</taxon>
        <taxon>Persea</taxon>
    </lineage>
</organism>
<dbReference type="EMBL" id="CM056819">
    <property type="protein sequence ID" value="KAJ8625521.1"/>
    <property type="molecule type" value="Genomic_DNA"/>
</dbReference>
<dbReference type="Proteomes" id="UP001234297">
    <property type="component" value="Chromosome 11"/>
</dbReference>
<comment type="caution">
    <text evidence="1">The sequence shown here is derived from an EMBL/GenBank/DDBJ whole genome shotgun (WGS) entry which is preliminary data.</text>
</comment>
<gene>
    <name evidence="1" type="ORF">MRB53_034051</name>
</gene>
<reference evidence="1 2" key="1">
    <citation type="journal article" date="2022" name="Hortic Res">
        <title>A haplotype resolved chromosomal level avocado genome allows analysis of novel avocado genes.</title>
        <authorList>
            <person name="Nath O."/>
            <person name="Fletcher S.J."/>
            <person name="Hayward A."/>
            <person name="Shaw L.M."/>
            <person name="Masouleh A.K."/>
            <person name="Furtado A."/>
            <person name="Henry R.J."/>
            <person name="Mitter N."/>
        </authorList>
    </citation>
    <scope>NUCLEOTIDE SEQUENCE [LARGE SCALE GENOMIC DNA]</scope>
    <source>
        <strain evidence="2">cv. Hass</strain>
    </source>
</reference>
<protein>
    <submittedName>
        <fullName evidence="1">Uncharacterized protein</fullName>
    </submittedName>
</protein>
<proteinExistence type="predicted"/>
<name>A0ACC2KXA4_PERAE</name>
<keyword evidence="2" id="KW-1185">Reference proteome</keyword>
<sequence>MICSTNTRSIEMQQISWCGMRSLSTSVIGIFVCTMGGRICHLLTLFLLEIYSQMKSSRMAALFSAAMSRITTPQSSTGSSTSSGLLAPSGSNRRSGLSDSARTGSLRLSSSLQDFSTFCKLDPEEGDPDLGINSSTYSKSYHALGRENLGSSFSKEKTLPAISFVRKKWVRAVMVLLCLLLLFFMIYMFSRYFRTKASQYHVILDCGSTGTRVYVYEWSIDHGKDHKSLPIVLRSLPEDLQIKPKSQSGRAYHRMETEPGLDKLVHDASGLQTALKPLLRWAEKQIPKNAHTSTSLFLYATAGVRRLPSSDSKWLLDEVWSILRNSSFLCQRHWVKVITGMEEAYFGWIALNYHMGTLGSFPKKATFGSLDLGGSSLQVTFEAKELVYDETSLNLSIGAVSHHLSAYSLSGYGLNDAFDKSVVHLLKKLSGTTKVDLSKGKVKLKHPCLQTGYKEDYICSHCAALNQEGSPLMGGRNMGKQKPGMAIELLGAPHFEECSSLAKITVNLSEWSDLDPGIDCDLQPCALGNHLPRPHGQFYAMSGFFVVFRFFNLTSDSTLDDVVRKGQEFCETKWEVAKNSVVPQPFIEQYCFRAPYIVSLLREGLHITDSHVIVGSGSITWTLGVALLEAGRTLSSSMELNSYITFQTKIDPTVFIVLLFVSLVLLICALSCIGNSMPRFFRGPYLPLFRHNNSATTSSVLNIPSPFRFQRWSPISSGDGRPKLPLSPKIAGTVERPFGIGHGLGGSSIQLMESSFHPSVPHSYSSGSLGQMQFDNGVGSFWAPHRSILKSTPVGDYNERDPLIEIPTNKNRGILLFLIDIRSFRCFELCFGK</sequence>
<accession>A0ACC2KXA4</accession>
<evidence type="ECO:0000313" key="2">
    <source>
        <dbReference type="Proteomes" id="UP001234297"/>
    </source>
</evidence>